<reference evidence="2" key="1">
    <citation type="submission" date="2021-01" db="EMBL/GenBank/DDBJ databases">
        <authorList>
            <person name="Zahm M."/>
            <person name="Roques C."/>
            <person name="Cabau C."/>
            <person name="Klopp C."/>
            <person name="Donnadieu C."/>
            <person name="Jouanno E."/>
            <person name="Lampietro C."/>
            <person name="Louis A."/>
            <person name="Herpin A."/>
            <person name="Echchiki A."/>
            <person name="Berthelot C."/>
            <person name="Parey E."/>
            <person name="Roest-Crollius H."/>
            <person name="Braasch I."/>
            <person name="Postlethwait J."/>
            <person name="Bobe J."/>
            <person name="Montfort J."/>
            <person name="Bouchez O."/>
            <person name="Begum T."/>
            <person name="Mejri S."/>
            <person name="Adams A."/>
            <person name="Chen W.-J."/>
            <person name="Guiguen Y."/>
        </authorList>
    </citation>
    <scope>NUCLEOTIDE SEQUENCE</scope>
    <source>
        <tissue evidence="2">Blood</tissue>
    </source>
</reference>
<name>A0A8T3DAA7_9TELE</name>
<dbReference type="Pfam" id="PF15385">
    <property type="entry name" value="SARG"/>
    <property type="match status" value="2"/>
</dbReference>
<evidence type="ECO:0000313" key="2">
    <source>
        <dbReference type="EMBL" id="KAI1892684.1"/>
    </source>
</evidence>
<evidence type="ECO:0000256" key="1">
    <source>
        <dbReference type="SAM" id="MobiDB-lite"/>
    </source>
</evidence>
<dbReference type="AlphaFoldDB" id="A0A8T3DAA7"/>
<organism evidence="2 3">
    <name type="scientific">Albula goreensis</name>
    <dbReference type="NCBI Taxonomy" id="1534307"/>
    <lineage>
        <taxon>Eukaryota</taxon>
        <taxon>Metazoa</taxon>
        <taxon>Chordata</taxon>
        <taxon>Craniata</taxon>
        <taxon>Vertebrata</taxon>
        <taxon>Euteleostomi</taxon>
        <taxon>Actinopterygii</taxon>
        <taxon>Neopterygii</taxon>
        <taxon>Teleostei</taxon>
        <taxon>Albuliformes</taxon>
        <taxon>Albulidae</taxon>
        <taxon>Albula</taxon>
    </lineage>
</organism>
<dbReference type="OrthoDB" id="9898538at2759"/>
<feature type="compositionally biased region" description="Basic and acidic residues" evidence="1">
    <location>
        <begin position="246"/>
        <end position="257"/>
    </location>
</feature>
<feature type="region of interest" description="Disordered" evidence="1">
    <location>
        <begin position="239"/>
        <end position="315"/>
    </location>
</feature>
<protein>
    <recommendedName>
        <fullName evidence="4">Specifically androgen-regulated gene protein</fullName>
    </recommendedName>
</protein>
<evidence type="ECO:0008006" key="4">
    <source>
        <dbReference type="Google" id="ProtNLM"/>
    </source>
</evidence>
<evidence type="ECO:0000313" key="3">
    <source>
        <dbReference type="Proteomes" id="UP000829720"/>
    </source>
</evidence>
<feature type="region of interest" description="Disordered" evidence="1">
    <location>
        <begin position="390"/>
        <end position="541"/>
    </location>
</feature>
<feature type="region of interest" description="Disordered" evidence="1">
    <location>
        <begin position="550"/>
        <end position="569"/>
    </location>
</feature>
<dbReference type="InterPro" id="IPR026152">
    <property type="entry name" value="SARG"/>
</dbReference>
<accession>A0A8T3DAA7</accession>
<dbReference type="PANTHER" id="PTHR21555:SF0">
    <property type="entry name" value="SPECIFICALLY ANDROGEN-REGULATED GENE PROTEIN"/>
    <property type="match status" value="1"/>
</dbReference>
<keyword evidence="3" id="KW-1185">Reference proteome</keyword>
<dbReference type="PANTHER" id="PTHR21555">
    <property type="entry name" value="SPECIFICALLY ANDROGEN-REGULATED GENE PROTEIN"/>
    <property type="match status" value="1"/>
</dbReference>
<proteinExistence type="predicted"/>
<comment type="caution">
    <text evidence="2">The sequence shown here is derived from an EMBL/GenBank/DDBJ whole genome shotgun (WGS) entry which is preliminary data.</text>
</comment>
<feature type="compositionally biased region" description="Polar residues" evidence="1">
    <location>
        <begin position="483"/>
        <end position="492"/>
    </location>
</feature>
<dbReference type="EMBL" id="JAERUA010000012">
    <property type="protein sequence ID" value="KAI1892684.1"/>
    <property type="molecule type" value="Genomic_DNA"/>
</dbReference>
<sequence>MYQHVIDVFSAGSVTGCLLLSANQQRPSECGPDPFPCEMPKSDTWPGRVAMDTMTSMDSAGSCDSVVSINSGFSDDSLEHLSAEERACLMFLEETIESLEAEEDSGLSNDEPDRLPVPGSLSTKIAHLSSSMGHSRLEDVSKYPYDDPMREAGMDHKPFSYLAPTPLLLANSGTSMGTKVGVGRTKVDPVSAPPILPISTCLTDLPPDRVDLVPQPEDISPVSGSYQEHYRVPSEENMLVIPPPTDFRDEPVEREDPLWDGGRAPSSRASLTQAEMVQLLIRAPSKKEIRSDADLTTAEPSSNDTAPPSPSEAQPALVLESTELKSPPAVAPKPKKLPSNIIMKTHKPSVPILDPGVSYACTSPSERFLMDPQRVRMEALRKLGLLKDDEADSGPVLSPLHSPKFQQTPPVSPASTDPPKSDTTKPSPSPSPVSSTSSTIKEAQQSKLSGGGGYRERSRSDLPPINRQGPFSSSVMGVKSATLEHSGSTGEPSGQDKGLLPKASIESSLAQLRNARPRPASLGNGNDFRAIQGDTSQVGTNMATTTAVTTKALESGDNGSRSLPAAVSHKLPRSQGISVLITPHSKSGVERREALRKLGLLKD</sequence>
<dbReference type="Proteomes" id="UP000829720">
    <property type="component" value="Unassembled WGS sequence"/>
</dbReference>
<gene>
    <name evidence="2" type="ORF">AGOR_G00136090</name>
</gene>